<sequence>MKLKLSFYIMGCCVFALSAPALAQIAANPPEDTLATRQKEEHRPGQGFSLYNGKYATLSFSPYVTERYLNQKALDDSYTDAFGNVHTIAKRNDIQLQKVTLYFKGWLANPNFRYFLYVWTANANMGQGAQLVLGGNLQYQINKHFDIGAGVGPLPTSRSLYGQWPAWLRQDARPMAEEFFRGSFTTGIWLQGEVTDGLYYKTMLGNNLSQLGVDASQLDNGVNTWSTALWWTSHDYGRLGPYGDFENHQKLAGILGGSFTTSNETRQSQPGANAPENSQIRLSDGTGIFAENVFAPNTQVLSALYQMASFNGGIKIKGFSLDGEYFLRWVSNFKTNGVIPVKNLFDSGFTTQASIMFVPKTLQLYGTGSYINGQYGKPSEITCGLNWYVLHSRVLRINPEVMFEHHSPVGYLSYPTVVGANGTVFMANVELFF</sequence>
<name>A0ABY7TD62_9SPHI</name>
<dbReference type="Proteomes" id="UP001216139">
    <property type="component" value="Chromosome"/>
</dbReference>
<evidence type="ECO:0000256" key="1">
    <source>
        <dbReference type="SAM" id="SignalP"/>
    </source>
</evidence>
<protein>
    <recommendedName>
        <fullName evidence="4">Porin</fullName>
    </recommendedName>
</protein>
<organism evidence="2 3">
    <name type="scientific">Mucilaginibacter jinjuensis</name>
    <dbReference type="NCBI Taxonomy" id="1176721"/>
    <lineage>
        <taxon>Bacteria</taxon>
        <taxon>Pseudomonadati</taxon>
        <taxon>Bacteroidota</taxon>
        <taxon>Sphingobacteriia</taxon>
        <taxon>Sphingobacteriales</taxon>
        <taxon>Sphingobacteriaceae</taxon>
        <taxon>Mucilaginibacter</taxon>
    </lineage>
</organism>
<evidence type="ECO:0000313" key="3">
    <source>
        <dbReference type="Proteomes" id="UP001216139"/>
    </source>
</evidence>
<evidence type="ECO:0000313" key="2">
    <source>
        <dbReference type="EMBL" id="WCT14460.1"/>
    </source>
</evidence>
<keyword evidence="3" id="KW-1185">Reference proteome</keyword>
<reference evidence="2 3" key="1">
    <citation type="submission" date="2023-02" db="EMBL/GenBank/DDBJ databases">
        <title>Genome sequence of Mucilaginibacter jinjuensis strain KACC 16571.</title>
        <authorList>
            <person name="Kim S."/>
            <person name="Heo J."/>
            <person name="Kwon S.-W."/>
        </authorList>
    </citation>
    <scope>NUCLEOTIDE SEQUENCE [LARGE SCALE GENOMIC DNA]</scope>
    <source>
        <strain evidence="2 3">KACC 16571</strain>
    </source>
</reference>
<feature type="chain" id="PRO_5045268770" description="Porin" evidence="1">
    <location>
        <begin position="24"/>
        <end position="433"/>
    </location>
</feature>
<keyword evidence="1" id="KW-0732">Signal</keyword>
<dbReference type="RefSeq" id="WP_273632960.1">
    <property type="nucleotide sequence ID" value="NZ_CP117167.1"/>
</dbReference>
<feature type="signal peptide" evidence="1">
    <location>
        <begin position="1"/>
        <end position="23"/>
    </location>
</feature>
<dbReference type="EMBL" id="CP117167">
    <property type="protein sequence ID" value="WCT14460.1"/>
    <property type="molecule type" value="Genomic_DNA"/>
</dbReference>
<gene>
    <name evidence="2" type="ORF">PQO05_11000</name>
</gene>
<accession>A0ABY7TD62</accession>
<evidence type="ECO:0008006" key="4">
    <source>
        <dbReference type="Google" id="ProtNLM"/>
    </source>
</evidence>
<proteinExistence type="predicted"/>